<dbReference type="SUPFAM" id="SSF103088">
    <property type="entry name" value="OmpA-like"/>
    <property type="match status" value="1"/>
</dbReference>
<evidence type="ECO:0000256" key="3">
    <source>
        <dbReference type="ARBA" id="ARBA00023237"/>
    </source>
</evidence>
<dbReference type="InterPro" id="IPR006690">
    <property type="entry name" value="OMPA-like_CS"/>
</dbReference>
<feature type="domain" description="OmpA-like" evidence="5">
    <location>
        <begin position="338"/>
        <end position="456"/>
    </location>
</feature>
<protein>
    <submittedName>
        <fullName evidence="6">Outer membrane protein OmpA</fullName>
    </submittedName>
</protein>
<evidence type="ECO:0000313" key="7">
    <source>
        <dbReference type="Proteomes" id="UP000199021"/>
    </source>
</evidence>
<dbReference type="InterPro" id="IPR050330">
    <property type="entry name" value="Bact_OuterMem_StrucFunc"/>
</dbReference>
<evidence type="ECO:0000313" key="6">
    <source>
        <dbReference type="EMBL" id="SER04627.1"/>
    </source>
</evidence>
<dbReference type="Pfam" id="PF06078">
    <property type="entry name" value="DUF937"/>
    <property type="match status" value="1"/>
</dbReference>
<name>A0A1H9L0F4_9BACT</name>
<organism evidence="6 7">
    <name type="scientific">Neolewinella agarilytica</name>
    <dbReference type="NCBI Taxonomy" id="478744"/>
    <lineage>
        <taxon>Bacteria</taxon>
        <taxon>Pseudomonadati</taxon>
        <taxon>Bacteroidota</taxon>
        <taxon>Saprospiria</taxon>
        <taxon>Saprospirales</taxon>
        <taxon>Lewinellaceae</taxon>
        <taxon>Neolewinella</taxon>
    </lineage>
</organism>
<keyword evidence="2 4" id="KW-0472">Membrane</keyword>
<evidence type="ECO:0000256" key="2">
    <source>
        <dbReference type="ARBA" id="ARBA00023136"/>
    </source>
</evidence>
<dbReference type="STRING" id="478744.SAMN05444359_12262"/>
<dbReference type="AlphaFoldDB" id="A0A1H9L0F4"/>
<dbReference type="PRINTS" id="PR01021">
    <property type="entry name" value="OMPADOMAIN"/>
</dbReference>
<dbReference type="InterPro" id="IPR036737">
    <property type="entry name" value="OmpA-like_sf"/>
</dbReference>
<dbReference type="Proteomes" id="UP000199021">
    <property type="component" value="Unassembled WGS sequence"/>
</dbReference>
<keyword evidence="7" id="KW-1185">Reference proteome</keyword>
<accession>A0A1H9L0F4</accession>
<dbReference type="PANTHER" id="PTHR30329:SF21">
    <property type="entry name" value="LIPOPROTEIN YIAD-RELATED"/>
    <property type="match status" value="1"/>
</dbReference>
<dbReference type="PANTHER" id="PTHR30329">
    <property type="entry name" value="STATOR ELEMENT OF FLAGELLAR MOTOR COMPLEX"/>
    <property type="match status" value="1"/>
</dbReference>
<comment type="subcellular location">
    <subcellularLocation>
        <location evidence="1">Cell outer membrane</location>
    </subcellularLocation>
</comment>
<dbReference type="PROSITE" id="PS51123">
    <property type="entry name" value="OMPA_2"/>
    <property type="match status" value="1"/>
</dbReference>
<dbReference type="EMBL" id="FOFB01000022">
    <property type="protein sequence ID" value="SER04627.1"/>
    <property type="molecule type" value="Genomic_DNA"/>
</dbReference>
<sequence length="456" mass="46104">MANILDNLKGMITPEMMGTISNQLGESKGGVESALSGILPSILGGMVQKAEGGNFGAIFDMLKGENNFDLGDLIGMMGSGNLAQNDPRDIGGGLLGSLLGNKTGGLIDAISGMAGINKKSSSSLLGMAAPFIMSFLAKKIRGEKLDAGGLASILLSQKGSIMSAIPAVLSAVLGFGKQSAVSHATGAVSNTTKAATAAVGNTASRVRDAAPAVSAPTGGGLGFLKWLLPLLLLGALAWFGLKSCGDDVTAGMSDVAGSMTDAASDAANSAAGAAGDLVDGAGDMVDGAVAAGSSALSGLKETASGLWERALPGGATIEANKEGVEYSLISFIEGDAAVDKTTWFNFDALRFKTGSADLDAEYSQRQIDNMVAVLKAYPNVNLKIGGYTDSDGGEEANMKLSERRASNVMAAIVAKGIDGSRLAAEGFGEAHPMCPANDTPECKAQNRRIAARVTAK</sequence>
<keyword evidence="3" id="KW-0998">Cell outer membrane</keyword>
<dbReference type="InterPro" id="IPR006664">
    <property type="entry name" value="OMP_bac"/>
</dbReference>
<reference evidence="7" key="1">
    <citation type="submission" date="2016-10" db="EMBL/GenBank/DDBJ databases">
        <authorList>
            <person name="Varghese N."/>
            <person name="Submissions S."/>
        </authorList>
    </citation>
    <scope>NUCLEOTIDE SEQUENCE [LARGE SCALE GENOMIC DNA]</scope>
    <source>
        <strain evidence="7">DSM 24740</strain>
    </source>
</reference>
<dbReference type="GO" id="GO:0009279">
    <property type="term" value="C:cell outer membrane"/>
    <property type="evidence" value="ECO:0007669"/>
    <property type="project" value="UniProtKB-SubCell"/>
</dbReference>
<evidence type="ECO:0000256" key="1">
    <source>
        <dbReference type="ARBA" id="ARBA00004442"/>
    </source>
</evidence>
<dbReference type="Pfam" id="PF00691">
    <property type="entry name" value="OmpA"/>
    <property type="match status" value="1"/>
</dbReference>
<dbReference type="InterPro" id="IPR006665">
    <property type="entry name" value="OmpA-like"/>
</dbReference>
<dbReference type="OrthoDB" id="9782229at2"/>
<gene>
    <name evidence="6" type="ORF">SAMN05444359_12262</name>
</gene>
<dbReference type="PROSITE" id="PS01068">
    <property type="entry name" value="OMPA_1"/>
    <property type="match status" value="1"/>
</dbReference>
<proteinExistence type="predicted"/>
<dbReference type="InParanoid" id="A0A1H9L0F4"/>
<evidence type="ECO:0000259" key="5">
    <source>
        <dbReference type="PROSITE" id="PS51123"/>
    </source>
</evidence>
<evidence type="ECO:0000256" key="4">
    <source>
        <dbReference type="PROSITE-ProRule" id="PRU00473"/>
    </source>
</evidence>
<dbReference type="InterPro" id="IPR009282">
    <property type="entry name" value="DUF937"/>
</dbReference>
<dbReference type="CDD" id="cd07185">
    <property type="entry name" value="OmpA_C-like"/>
    <property type="match status" value="1"/>
</dbReference>
<dbReference type="RefSeq" id="WP_090171238.1">
    <property type="nucleotide sequence ID" value="NZ_FOFB01000022.1"/>
</dbReference>
<dbReference type="Gene3D" id="3.30.1330.60">
    <property type="entry name" value="OmpA-like domain"/>
    <property type="match status" value="1"/>
</dbReference>